<gene>
    <name evidence="1" type="ORF">LY90DRAFT_706892</name>
</gene>
<dbReference type="AlphaFoldDB" id="A0A1Y2AL95"/>
<dbReference type="Proteomes" id="UP000193920">
    <property type="component" value="Unassembled WGS sequence"/>
</dbReference>
<reference evidence="1 2" key="1">
    <citation type="submission" date="2016-08" db="EMBL/GenBank/DDBJ databases">
        <title>A Parts List for Fungal Cellulosomes Revealed by Comparative Genomics.</title>
        <authorList>
            <consortium name="DOE Joint Genome Institute"/>
            <person name="Haitjema C.H."/>
            <person name="Gilmore S.P."/>
            <person name="Henske J.K."/>
            <person name="Solomon K.V."/>
            <person name="De Groot R."/>
            <person name="Kuo A."/>
            <person name="Mondo S.J."/>
            <person name="Salamov A.A."/>
            <person name="Labutti K."/>
            <person name="Zhao Z."/>
            <person name="Chiniquy J."/>
            <person name="Barry K."/>
            <person name="Brewer H.M."/>
            <person name="Purvine S.O."/>
            <person name="Wright A.T."/>
            <person name="Boxma B."/>
            <person name="Van Alen T."/>
            <person name="Hackstein J.H."/>
            <person name="Baker S.E."/>
            <person name="Grigoriev I.V."/>
            <person name="O'Malley M.A."/>
        </authorList>
    </citation>
    <scope>NUCLEOTIDE SEQUENCE [LARGE SCALE GENOMIC DNA]</scope>
    <source>
        <strain evidence="1 2">G1</strain>
    </source>
</reference>
<evidence type="ECO:0000313" key="2">
    <source>
        <dbReference type="Proteomes" id="UP000193920"/>
    </source>
</evidence>
<dbReference type="EMBL" id="MCOG01000235">
    <property type="protein sequence ID" value="ORY23286.1"/>
    <property type="molecule type" value="Genomic_DNA"/>
</dbReference>
<evidence type="ECO:0000313" key="1">
    <source>
        <dbReference type="EMBL" id="ORY23286.1"/>
    </source>
</evidence>
<comment type="caution">
    <text evidence="1">The sequence shown here is derived from an EMBL/GenBank/DDBJ whole genome shotgun (WGS) entry which is preliminary data.</text>
</comment>
<name>A0A1Y2AL95_9FUNG</name>
<proteinExistence type="predicted"/>
<sequence length="66" mass="7937">MVAKEDKIIANEDQNNNNKDIKTNYINALYDDTSSNYKNFSKELTIPYHMIVVVRYWKLYLLMKFL</sequence>
<keyword evidence="2" id="KW-1185">Reference proteome</keyword>
<accession>A0A1Y2AL95</accession>
<organism evidence="1 2">
    <name type="scientific">Neocallimastix californiae</name>
    <dbReference type="NCBI Taxonomy" id="1754190"/>
    <lineage>
        <taxon>Eukaryota</taxon>
        <taxon>Fungi</taxon>
        <taxon>Fungi incertae sedis</taxon>
        <taxon>Chytridiomycota</taxon>
        <taxon>Chytridiomycota incertae sedis</taxon>
        <taxon>Neocallimastigomycetes</taxon>
        <taxon>Neocallimastigales</taxon>
        <taxon>Neocallimastigaceae</taxon>
        <taxon>Neocallimastix</taxon>
    </lineage>
</organism>
<protein>
    <submittedName>
        <fullName evidence="1">Uncharacterized protein</fullName>
    </submittedName>
</protein>